<comment type="caution">
    <text evidence="1">The sequence shown here is derived from an EMBL/GenBank/DDBJ whole genome shotgun (WGS) entry which is preliminary data.</text>
</comment>
<gene>
    <name evidence="1" type="ORF">LCER1_G006601</name>
</gene>
<organism evidence="1 2">
    <name type="scientific">Lachnellula cervina</name>
    <dbReference type="NCBI Taxonomy" id="1316786"/>
    <lineage>
        <taxon>Eukaryota</taxon>
        <taxon>Fungi</taxon>
        <taxon>Dikarya</taxon>
        <taxon>Ascomycota</taxon>
        <taxon>Pezizomycotina</taxon>
        <taxon>Leotiomycetes</taxon>
        <taxon>Helotiales</taxon>
        <taxon>Lachnaceae</taxon>
        <taxon>Lachnellula</taxon>
    </lineage>
</organism>
<dbReference type="EMBL" id="QGMG01000713">
    <property type="protein sequence ID" value="TVY51886.1"/>
    <property type="molecule type" value="Genomic_DNA"/>
</dbReference>
<accession>A0A7D8UP93</accession>
<dbReference type="PANTHER" id="PTHR37540">
    <property type="entry name" value="TRANSCRIPTION FACTOR (ACR-2), PUTATIVE-RELATED-RELATED"/>
    <property type="match status" value="1"/>
</dbReference>
<dbReference type="AlphaFoldDB" id="A0A7D8UP93"/>
<proteinExistence type="predicted"/>
<name>A0A7D8UP93_9HELO</name>
<protein>
    <submittedName>
        <fullName evidence="1">Uncharacterized protein</fullName>
    </submittedName>
</protein>
<keyword evidence="2" id="KW-1185">Reference proteome</keyword>
<sequence>MVTTISSRPSKCCIRIPKPWQTLVNSSIEPHKLAFIVNSSTNKPDPKARQLIRSHVMRDKNRRKPPADGSKLKSWINEESGQRPVAVSDLYFPLPVHIGSGMPLTQLAYDMPPYALDLVYKFFTVILQQMYPIELCLSFDLQHSVWVQYLALDPLYCHSLLWTTQTYFDWLSGSGVSSVQVQHAHQTLVGLRERLTDAELATSDVTIIVVVGLVMMNAVVGDYKSARKHVRGLHKMVEMRGGVRAFSDNSQIQLKMCRADLTMAILTNRKPLFFSDGICWEPYIAKNASRKTPPAHMAGLDSNLLHIWADLREFTRSANLAFQTGQKIGCILFQEILVSVQYRLLLLDLSAGSLDEVVLVGMLAFATNIFLQMQGIGIRFDKLSARLRGCLLGLQGLEDDATVELKLWLLFVARMSDSVSEKDSLIEGEMKKTLGALGLTKWEAVRDILQGYLWIGVLHDKFGQDVLDDAAKNLPGPLQSSKIDILGSNIFRMKAQD</sequence>
<reference evidence="1 2" key="1">
    <citation type="submission" date="2018-05" db="EMBL/GenBank/DDBJ databases">
        <title>Whole genome sequencing for identification of molecular markers to develop diagnostic detection tools for the regulated plant pathogen Lachnellula willkommii.</title>
        <authorList>
            <person name="Giroux E."/>
            <person name="Bilodeau G."/>
        </authorList>
    </citation>
    <scope>NUCLEOTIDE SEQUENCE [LARGE SCALE GENOMIC DNA]</scope>
    <source>
        <strain evidence="1 2">CBS 625.97</strain>
    </source>
</reference>
<dbReference type="OrthoDB" id="4158087at2759"/>
<dbReference type="Proteomes" id="UP000481288">
    <property type="component" value="Unassembled WGS sequence"/>
</dbReference>
<evidence type="ECO:0000313" key="1">
    <source>
        <dbReference type="EMBL" id="TVY51886.1"/>
    </source>
</evidence>
<dbReference type="PANTHER" id="PTHR37540:SF5">
    <property type="entry name" value="TRANSCRIPTION FACTOR DOMAIN-CONTAINING PROTEIN"/>
    <property type="match status" value="1"/>
</dbReference>
<evidence type="ECO:0000313" key="2">
    <source>
        <dbReference type="Proteomes" id="UP000481288"/>
    </source>
</evidence>